<accession>A0A177AWN8</accession>
<dbReference type="CDD" id="cd07957">
    <property type="entry name" value="Anticodon_Ia_Met"/>
    <property type="match status" value="1"/>
</dbReference>
<dbReference type="Pfam" id="PF00458">
    <property type="entry name" value="WHEP-TRS"/>
    <property type="match status" value="1"/>
</dbReference>
<dbReference type="AlphaFoldDB" id="A0A177AWN8"/>
<dbReference type="InterPro" id="IPR001412">
    <property type="entry name" value="aa-tRNA-synth_I_CS"/>
</dbReference>
<keyword evidence="10 13" id="KW-0030">Aminoacyl-tRNA synthetase</keyword>
<evidence type="ECO:0000256" key="3">
    <source>
        <dbReference type="ARBA" id="ARBA00012838"/>
    </source>
</evidence>
<dbReference type="Pfam" id="PF09334">
    <property type="entry name" value="tRNA-synt_1g"/>
    <property type="match status" value="1"/>
</dbReference>
<dbReference type="SUPFAM" id="SSF47060">
    <property type="entry name" value="S15/NS1 RNA-binding domain"/>
    <property type="match status" value="1"/>
</dbReference>
<dbReference type="InterPro" id="IPR023458">
    <property type="entry name" value="Met-tRNA_ligase_1"/>
</dbReference>
<dbReference type="SUPFAM" id="SSF57770">
    <property type="entry name" value="Methionyl-tRNA synthetase (MetRS), Zn-domain"/>
    <property type="match status" value="1"/>
</dbReference>
<dbReference type="Gene3D" id="3.40.50.620">
    <property type="entry name" value="HUPs"/>
    <property type="match status" value="1"/>
</dbReference>
<dbReference type="SUPFAM" id="SSF52374">
    <property type="entry name" value="Nucleotidylyl transferase"/>
    <property type="match status" value="1"/>
</dbReference>
<evidence type="ECO:0000256" key="2">
    <source>
        <dbReference type="ARBA" id="ARBA00005594"/>
    </source>
</evidence>
<protein>
    <recommendedName>
        <fullName evidence="4">Methionine--tRNA ligase, cytoplasmic</fullName>
        <ecNumber evidence="3">6.1.1.10</ecNumber>
    </recommendedName>
    <alternativeName>
        <fullName evidence="11">Methionyl-tRNA synthetase</fullName>
    </alternativeName>
</protein>
<comment type="caution">
    <text evidence="15">The sequence shown here is derived from an EMBL/GenBank/DDBJ whole genome shotgun (WGS) entry which is preliminary data.</text>
</comment>
<dbReference type="PROSITE" id="PS51185">
    <property type="entry name" value="WHEP_TRS_2"/>
    <property type="match status" value="1"/>
</dbReference>
<dbReference type="InterPro" id="IPR015413">
    <property type="entry name" value="Methionyl/Leucyl_tRNA_Synth"/>
</dbReference>
<dbReference type="Proteomes" id="UP000078046">
    <property type="component" value="Unassembled WGS sequence"/>
</dbReference>
<evidence type="ECO:0000256" key="12">
    <source>
        <dbReference type="ARBA" id="ARBA00047364"/>
    </source>
</evidence>
<keyword evidence="9 13" id="KW-0648">Protein biosynthesis</keyword>
<evidence type="ECO:0000256" key="9">
    <source>
        <dbReference type="ARBA" id="ARBA00022917"/>
    </source>
</evidence>
<dbReference type="InterPro" id="IPR009068">
    <property type="entry name" value="uS15_NS1_RNA-bd_sf"/>
</dbReference>
<sequence length="638" mass="73564">MLNLPWVKHNLKIRAKALNPVLPIKGQNNVLITSALPYVNNIPHLGNIIGSVLSGDVFSKYCKLRGHNTLYICGTDEFGTATQTAALKSNVTPKEICDKYYKIHYDVYKWFNIEFDNFGRTTCKEQTPISQYIFNSLYKKGYISSKTVEQMYCQNCKMFLADRFIEGICYLCNFPDARGDQCDKCGKLMNAIELINSKCKMCKSDPVRKTSDHLFIDLDKLQPLLEDHVSKSNFSKNWTENAVGITKGWLKEKLKARCITRDLHWGTPVPLEGYKDKVFYVWFDAPIGYISFTAEYTKQWEKWWKNPDEVEYYQFIGKDNVPFHAVMFPCSLLGTGEAWTYVTHLCATEYLNYEGQKFSKSRGVGLFGDEVQKTGIPSDIWRFYLLAVRPESNDSTFSWEDLVHKTNFELLNNIGNFVHRSCSFLKNFFGGKISHVNLTDDSIDLISKIDIETVRYVEKMEKTEFREALKSVLSISRLGNQFMQLNKPWETVKTSNTKQLALETCSLCVNVVAHISVLLSPFMPDTNKTIKKFLKLDDYILSEPFGLKQYLSVGHEISKPVILFEKLDMEKIEKFISNKQVVPNVIKLTEQQVQQIEQDIQTQGDLIRKLKLEKSTKSQLKPHIDKLIDMKQKLKIGK</sequence>
<organism evidence="15 16">
    <name type="scientific">Intoshia linei</name>
    <dbReference type="NCBI Taxonomy" id="1819745"/>
    <lineage>
        <taxon>Eukaryota</taxon>
        <taxon>Metazoa</taxon>
        <taxon>Spiralia</taxon>
        <taxon>Lophotrochozoa</taxon>
        <taxon>Mesozoa</taxon>
        <taxon>Orthonectida</taxon>
        <taxon>Rhopaluridae</taxon>
        <taxon>Intoshia</taxon>
    </lineage>
</organism>
<evidence type="ECO:0000259" key="14">
    <source>
        <dbReference type="PROSITE" id="PS51185"/>
    </source>
</evidence>
<dbReference type="GO" id="GO:0017101">
    <property type="term" value="C:aminoacyl-tRNA synthetase multienzyme complex"/>
    <property type="evidence" value="ECO:0007669"/>
    <property type="project" value="TreeGrafter"/>
</dbReference>
<keyword evidence="16" id="KW-1185">Reference proteome</keyword>
<dbReference type="InterPro" id="IPR029038">
    <property type="entry name" value="MetRS_Zn"/>
</dbReference>
<dbReference type="NCBIfam" id="TIGR00398">
    <property type="entry name" value="metG"/>
    <property type="match status" value="1"/>
</dbReference>
<comment type="subcellular location">
    <subcellularLocation>
        <location evidence="1">Cytoplasm</location>
    </subcellularLocation>
</comment>
<dbReference type="HAMAP" id="MF_00098">
    <property type="entry name" value="Met_tRNA_synth_type1"/>
    <property type="match status" value="1"/>
</dbReference>
<dbReference type="PROSITE" id="PS00178">
    <property type="entry name" value="AA_TRNA_LIGASE_I"/>
    <property type="match status" value="1"/>
</dbReference>
<dbReference type="InterPro" id="IPR041872">
    <property type="entry name" value="Anticodon_Met"/>
</dbReference>
<evidence type="ECO:0000256" key="4">
    <source>
        <dbReference type="ARBA" id="ARBA00018335"/>
    </source>
</evidence>
<evidence type="ECO:0000256" key="8">
    <source>
        <dbReference type="ARBA" id="ARBA00022840"/>
    </source>
</evidence>
<keyword evidence="5" id="KW-0963">Cytoplasm</keyword>
<dbReference type="InterPro" id="IPR014729">
    <property type="entry name" value="Rossmann-like_a/b/a_fold"/>
</dbReference>
<dbReference type="InterPro" id="IPR009080">
    <property type="entry name" value="tRNAsynth_Ia_anticodon-bd"/>
</dbReference>
<evidence type="ECO:0000313" key="16">
    <source>
        <dbReference type="Proteomes" id="UP000078046"/>
    </source>
</evidence>
<reference evidence="15 16" key="1">
    <citation type="submission" date="2016-04" db="EMBL/GenBank/DDBJ databases">
        <title>The genome of Intoshia linei affirms orthonectids as highly simplified spiralians.</title>
        <authorList>
            <person name="Mikhailov K.V."/>
            <person name="Slusarev G.S."/>
            <person name="Nikitin M.A."/>
            <person name="Logacheva M.D."/>
            <person name="Penin A."/>
            <person name="Aleoshin V."/>
            <person name="Panchin Y.V."/>
        </authorList>
    </citation>
    <scope>NUCLEOTIDE SEQUENCE [LARGE SCALE GENOMIC DNA]</scope>
    <source>
        <strain evidence="15">Intl2013</strain>
        <tissue evidence="15">Whole animal</tissue>
    </source>
</reference>
<keyword evidence="6 13" id="KW-0436">Ligase</keyword>
<dbReference type="PROSITE" id="PS00762">
    <property type="entry name" value="WHEP_TRS_1"/>
    <property type="match status" value="1"/>
</dbReference>
<dbReference type="InterPro" id="IPR014758">
    <property type="entry name" value="Met-tRNA_synth"/>
</dbReference>
<evidence type="ECO:0000256" key="13">
    <source>
        <dbReference type="RuleBase" id="RU363039"/>
    </source>
</evidence>
<keyword evidence="7 13" id="KW-0547">Nucleotide-binding</keyword>
<keyword evidence="8 13" id="KW-0067">ATP-binding</keyword>
<dbReference type="InterPro" id="IPR033911">
    <property type="entry name" value="MetRS_core"/>
</dbReference>
<dbReference type="GO" id="GO:0004825">
    <property type="term" value="F:methionine-tRNA ligase activity"/>
    <property type="evidence" value="ECO:0007669"/>
    <property type="project" value="UniProtKB-EC"/>
</dbReference>
<dbReference type="OrthoDB" id="5844513at2759"/>
<evidence type="ECO:0000256" key="6">
    <source>
        <dbReference type="ARBA" id="ARBA00022598"/>
    </source>
</evidence>
<comment type="catalytic activity">
    <reaction evidence="12">
        <text>tRNA(Met) + L-methionine + ATP = L-methionyl-tRNA(Met) + AMP + diphosphate</text>
        <dbReference type="Rhea" id="RHEA:13481"/>
        <dbReference type="Rhea" id="RHEA-COMP:9667"/>
        <dbReference type="Rhea" id="RHEA-COMP:9698"/>
        <dbReference type="ChEBI" id="CHEBI:30616"/>
        <dbReference type="ChEBI" id="CHEBI:33019"/>
        <dbReference type="ChEBI" id="CHEBI:57844"/>
        <dbReference type="ChEBI" id="CHEBI:78442"/>
        <dbReference type="ChEBI" id="CHEBI:78530"/>
        <dbReference type="ChEBI" id="CHEBI:456215"/>
        <dbReference type="EC" id="6.1.1.10"/>
    </reaction>
</comment>
<dbReference type="InterPro" id="IPR000738">
    <property type="entry name" value="WHEP-TRS_dom"/>
</dbReference>
<comment type="similarity">
    <text evidence="2 13">Belongs to the class-I aminoacyl-tRNA synthetase family.</text>
</comment>
<evidence type="ECO:0000256" key="1">
    <source>
        <dbReference type="ARBA" id="ARBA00004496"/>
    </source>
</evidence>
<dbReference type="EC" id="6.1.1.10" evidence="3"/>
<dbReference type="PRINTS" id="PR01041">
    <property type="entry name" value="TRNASYNTHMET"/>
</dbReference>
<dbReference type="GO" id="GO:0006431">
    <property type="term" value="P:methionyl-tRNA aminoacylation"/>
    <property type="evidence" value="ECO:0007669"/>
    <property type="project" value="InterPro"/>
</dbReference>
<proteinExistence type="inferred from homology"/>
<evidence type="ECO:0000313" key="15">
    <source>
        <dbReference type="EMBL" id="OAF66437.1"/>
    </source>
</evidence>
<evidence type="ECO:0000256" key="5">
    <source>
        <dbReference type="ARBA" id="ARBA00022490"/>
    </source>
</evidence>
<dbReference type="Gene3D" id="1.10.287.10">
    <property type="entry name" value="S15/NS1, RNA-binding"/>
    <property type="match status" value="1"/>
</dbReference>
<dbReference type="Pfam" id="PF19303">
    <property type="entry name" value="Anticodon_3"/>
    <property type="match status" value="1"/>
</dbReference>
<dbReference type="PANTHER" id="PTHR45765:SF1">
    <property type="entry name" value="METHIONINE--TRNA LIGASE, CYTOPLASMIC"/>
    <property type="match status" value="1"/>
</dbReference>
<dbReference type="Gene3D" id="1.10.730.10">
    <property type="entry name" value="Isoleucyl-tRNA Synthetase, Domain 1"/>
    <property type="match status" value="1"/>
</dbReference>
<name>A0A177AWN8_9BILA</name>
<dbReference type="FunFam" id="2.20.28.20:FF:000001">
    <property type="entry name" value="Methionine--tRNA ligase"/>
    <property type="match status" value="1"/>
</dbReference>
<dbReference type="EMBL" id="LWCA01000933">
    <property type="protein sequence ID" value="OAF66437.1"/>
    <property type="molecule type" value="Genomic_DNA"/>
</dbReference>
<dbReference type="GO" id="GO:0005524">
    <property type="term" value="F:ATP binding"/>
    <property type="evidence" value="ECO:0007669"/>
    <property type="project" value="UniProtKB-KW"/>
</dbReference>
<feature type="domain" description="WHEP-TRS" evidence="14">
    <location>
        <begin position="592"/>
        <end position="638"/>
    </location>
</feature>
<gene>
    <name evidence="15" type="ORF">A3Q56_05845</name>
</gene>
<dbReference type="GO" id="GO:0005829">
    <property type="term" value="C:cytosol"/>
    <property type="evidence" value="ECO:0007669"/>
    <property type="project" value="TreeGrafter"/>
</dbReference>
<dbReference type="Gene3D" id="2.20.28.20">
    <property type="entry name" value="Methionyl-tRNA synthetase, Zn-domain"/>
    <property type="match status" value="1"/>
</dbReference>
<dbReference type="NCBIfam" id="NF001100">
    <property type="entry name" value="PRK00133.1"/>
    <property type="match status" value="1"/>
</dbReference>
<dbReference type="SUPFAM" id="SSF47323">
    <property type="entry name" value="Anticodon-binding domain of a subclass of class I aminoacyl-tRNA synthetases"/>
    <property type="match status" value="1"/>
</dbReference>
<evidence type="ECO:0000256" key="7">
    <source>
        <dbReference type="ARBA" id="ARBA00022741"/>
    </source>
</evidence>
<dbReference type="CDD" id="cd00814">
    <property type="entry name" value="MetRS_core"/>
    <property type="match status" value="1"/>
</dbReference>
<evidence type="ECO:0000256" key="11">
    <source>
        <dbReference type="ARBA" id="ARBA00030904"/>
    </source>
</evidence>
<evidence type="ECO:0000256" key="10">
    <source>
        <dbReference type="ARBA" id="ARBA00023146"/>
    </source>
</evidence>
<dbReference type="PANTHER" id="PTHR45765">
    <property type="entry name" value="METHIONINE--TRNA LIGASE"/>
    <property type="match status" value="1"/>
</dbReference>